<gene>
    <name evidence="1" type="ORF">JR316_0004657</name>
</gene>
<proteinExistence type="predicted"/>
<name>A0ACB8H4E2_PSICU</name>
<organism evidence="1 2">
    <name type="scientific">Psilocybe cubensis</name>
    <name type="common">Psychedelic mushroom</name>
    <name type="synonym">Stropharia cubensis</name>
    <dbReference type="NCBI Taxonomy" id="181762"/>
    <lineage>
        <taxon>Eukaryota</taxon>
        <taxon>Fungi</taxon>
        <taxon>Dikarya</taxon>
        <taxon>Basidiomycota</taxon>
        <taxon>Agaricomycotina</taxon>
        <taxon>Agaricomycetes</taxon>
        <taxon>Agaricomycetidae</taxon>
        <taxon>Agaricales</taxon>
        <taxon>Agaricineae</taxon>
        <taxon>Strophariaceae</taxon>
        <taxon>Psilocybe</taxon>
    </lineage>
</organism>
<keyword evidence="2" id="KW-1185">Reference proteome</keyword>
<sequence>MDSKRHRLESSSAGVRPIAHAPFSVISSTIILAAFATILGTFFWSLKSDTGHDRLTLLTDPLEPDAISKKDILSRCASLQVIPSPPAGFRSREKSDRFEDGTNSTWIRNAVIFTGKDNGTEIIHGDLLLHKGIIKGIGKISGRVLDDIPNLTVVNASGAWITPGIGTVTTNFKKCVLLIYLYMAVDLHSHLGVLSLPILGGKFIFVALVICPDVFFTVLGAVDLNTQKGPVAPWLRSADGLNTHDEAYQLAIAGGVTSAQILPGSSNAIGTLCPICSLKRQFTFESRWSSLFYKA</sequence>
<comment type="caution">
    <text evidence="1">The sequence shown here is derived from an EMBL/GenBank/DDBJ whole genome shotgun (WGS) entry which is preliminary data.</text>
</comment>
<evidence type="ECO:0000313" key="1">
    <source>
        <dbReference type="EMBL" id="KAH9482557.1"/>
    </source>
</evidence>
<dbReference type="Proteomes" id="UP000664032">
    <property type="component" value="Unassembled WGS sequence"/>
</dbReference>
<accession>A0ACB8H4E2</accession>
<evidence type="ECO:0000313" key="2">
    <source>
        <dbReference type="Proteomes" id="UP000664032"/>
    </source>
</evidence>
<protein>
    <submittedName>
        <fullName evidence="1">Uncharacterized protein</fullName>
    </submittedName>
</protein>
<dbReference type="EMBL" id="JAFIQS020000004">
    <property type="protein sequence ID" value="KAH9482557.1"/>
    <property type="molecule type" value="Genomic_DNA"/>
</dbReference>
<reference evidence="1" key="1">
    <citation type="submission" date="2021-10" db="EMBL/GenBank/DDBJ databases">
        <title>Psilocybe cubensis genome.</title>
        <authorList>
            <person name="Mckernan K.J."/>
            <person name="Crawford S."/>
            <person name="Trippe A."/>
            <person name="Kane L.T."/>
            <person name="Mclaughlin S."/>
        </authorList>
    </citation>
    <scope>NUCLEOTIDE SEQUENCE</scope>
    <source>
        <strain evidence="1">MGC-MH-2018</strain>
    </source>
</reference>